<reference evidence="3" key="1">
    <citation type="submission" date="2015-09" db="EMBL/GenBank/DDBJ databases">
        <authorList>
            <consortium name="Pathogen Informatics"/>
        </authorList>
    </citation>
    <scope>NUCLEOTIDE SEQUENCE [LARGE SCALE GENOMIC DNA]</scope>
    <source>
        <strain evidence="3">Lake Konstanz</strain>
    </source>
</reference>
<feature type="region of interest" description="Disordered" evidence="1">
    <location>
        <begin position="116"/>
        <end position="155"/>
    </location>
</feature>
<accession>A0A0S4KKA0</accession>
<feature type="compositionally biased region" description="Low complexity" evidence="1">
    <location>
        <begin position="116"/>
        <end position="135"/>
    </location>
</feature>
<sequence length="561" mass="61894">MRHNCHIFEPEALRPDIADARRYIPLRQRSAILVQSVGSTGKSTLCNLIAASSPVFPYLLQVPACEKPSVALFTTAKTLEANVVTIPSAHGMDVSLFEGSRASFSRSFGDGMFRTSSYSSSSPSSARSSTRTDALPAPPSSLPSKRVRVSFPPSGEDTVKSMTLMQPWIEQALTPHACNTDDDRDVAFMTVKLLTGDEATRSSCEDPPLTLIESRAPDDRPAMHLTHSVVFLLSEDDAIYASRLPSSEMSSGGCSYRFGNRDAALVAQMTAVTTCDGDACKCCIVVNMGHMMRRCDEVNVTDDPHGMPKRQTSVGDNDFVDISSNGSQHPAGSDPNWLESQRTEIARRWRVADDRVFMFSTLRLLAERLVNPVVSFERADTDEAMFHLASQHERSEFFRFLRFLQNNASKASEEWKNRQEKNVERQQRVARMPSSIAATLPETPSLAPKPTDVTIHERHDATYAARPSVATNQLWDSVDRAANEVASAPVASIGPTISVVIAEAEFLNERQSRMEADSRLLAARQNSQQVSVREELAAIRAEQTEAARRVAQRHNTQFSGQ</sequence>
<organism evidence="2 3">
    <name type="scientific">Bodo saltans</name>
    <name type="common">Flagellated protozoan</name>
    <dbReference type="NCBI Taxonomy" id="75058"/>
    <lineage>
        <taxon>Eukaryota</taxon>
        <taxon>Discoba</taxon>
        <taxon>Euglenozoa</taxon>
        <taxon>Kinetoplastea</taxon>
        <taxon>Metakinetoplastina</taxon>
        <taxon>Eubodonida</taxon>
        <taxon>Bodonidae</taxon>
        <taxon>Bodo</taxon>
    </lineage>
</organism>
<gene>
    <name evidence="2" type="ORF">BSAL_42295</name>
</gene>
<evidence type="ECO:0000313" key="2">
    <source>
        <dbReference type="EMBL" id="CUI15422.1"/>
    </source>
</evidence>
<protein>
    <submittedName>
        <fullName evidence="2">Uncharacterized protein</fullName>
    </submittedName>
</protein>
<keyword evidence="3" id="KW-1185">Reference proteome</keyword>
<dbReference type="VEuPathDB" id="TriTrypDB:BSAL_42295"/>
<name>A0A0S4KKA0_BODSA</name>
<dbReference type="AlphaFoldDB" id="A0A0S4KKA0"/>
<evidence type="ECO:0000256" key="1">
    <source>
        <dbReference type="SAM" id="MobiDB-lite"/>
    </source>
</evidence>
<dbReference type="EMBL" id="CYKH01002148">
    <property type="protein sequence ID" value="CUI15422.1"/>
    <property type="molecule type" value="Genomic_DNA"/>
</dbReference>
<evidence type="ECO:0000313" key="3">
    <source>
        <dbReference type="Proteomes" id="UP000051952"/>
    </source>
</evidence>
<proteinExistence type="predicted"/>
<dbReference type="Proteomes" id="UP000051952">
    <property type="component" value="Unassembled WGS sequence"/>
</dbReference>